<sequence length="471" mass="52399">MPNRLCLLMIAVAVLLLAPTTPAAADKPNIIVILADDLGHADVGFNGCTDFPTPHLDRLAAGGVKFTMGYANHSFCSPTRAALMTGKYQQRFGYELNVPYAPRDKVAGLPVEEVTIAKRLKDVGYTTGLIGKWHLGVSSNHHPLKRGFDRFYGMIGGGHDYLSVDSTRLDNPYYHALIDNKQYVNVEKYLTHQLTDEALEFIEDSKDQPFFLYLSYNAPHGPFQAPQSTMDELSHIEHRFRRIYGAMVVEMDRGIGRVMQKLDELGLEENTLIFFQSDNGGPEKGYKSVEETWGLTDNSPFKGGKGYLHEGGIHVPYFLYWPGKIEAGQTYPYPALSIDITRTAAAVAGADESDMEGVNLIECVTADPVKVSHEHIFFRQNNNVIWAVIDKDGNKLTKPGGDPALELYNLQDDLGESKNLIEQQPELAKALQEAYDAWNADNEATRFVTHGEYNRLLDEMHGSISKGPPSE</sequence>
<feature type="chain" id="PRO_5031206867" evidence="5">
    <location>
        <begin position="25"/>
        <end position="471"/>
    </location>
</feature>
<keyword evidence="3" id="KW-0378">Hydrolase</keyword>
<comment type="caution">
    <text evidence="7">The sequence shown here is derived from an EMBL/GenBank/DDBJ whole genome shotgun (WGS) entry which is preliminary data.</text>
</comment>
<gene>
    <name evidence="7" type="ORF">HNQ40_000698</name>
</gene>
<evidence type="ECO:0000256" key="2">
    <source>
        <dbReference type="ARBA" id="ARBA00022723"/>
    </source>
</evidence>
<dbReference type="Proteomes" id="UP000541810">
    <property type="component" value="Unassembled WGS sequence"/>
</dbReference>
<evidence type="ECO:0000256" key="1">
    <source>
        <dbReference type="ARBA" id="ARBA00008779"/>
    </source>
</evidence>
<evidence type="ECO:0000313" key="8">
    <source>
        <dbReference type="Proteomes" id="UP000541810"/>
    </source>
</evidence>
<dbReference type="InterPro" id="IPR024607">
    <property type="entry name" value="Sulfatase_CS"/>
</dbReference>
<dbReference type="PANTHER" id="PTHR42693:SF53">
    <property type="entry name" value="ENDO-4-O-SULFATASE"/>
    <property type="match status" value="1"/>
</dbReference>
<evidence type="ECO:0000256" key="5">
    <source>
        <dbReference type="SAM" id="SignalP"/>
    </source>
</evidence>
<accession>A0A7X0H421</accession>
<name>A0A7X0H421_9BACT</name>
<comment type="similarity">
    <text evidence="1">Belongs to the sulfatase family.</text>
</comment>
<dbReference type="PROSITE" id="PS00149">
    <property type="entry name" value="SULFATASE_2"/>
    <property type="match status" value="1"/>
</dbReference>
<evidence type="ECO:0000259" key="6">
    <source>
        <dbReference type="Pfam" id="PF00884"/>
    </source>
</evidence>
<dbReference type="Gene3D" id="3.40.720.10">
    <property type="entry name" value="Alkaline Phosphatase, subunit A"/>
    <property type="match status" value="1"/>
</dbReference>
<keyword evidence="2" id="KW-0479">Metal-binding</keyword>
<protein>
    <submittedName>
        <fullName evidence="7">Arylsulfatase A-like enzyme</fullName>
    </submittedName>
</protein>
<dbReference type="AlphaFoldDB" id="A0A7X0H421"/>
<organism evidence="7 8">
    <name type="scientific">Algisphaera agarilytica</name>
    <dbReference type="NCBI Taxonomy" id="1385975"/>
    <lineage>
        <taxon>Bacteria</taxon>
        <taxon>Pseudomonadati</taxon>
        <taxon>Planctomycetota</taxon>
        <taxon>Phycisphaerae</taxon>
        <taxon>Phycisphaerales</taxon>
        <taxon>Phycisphaeraceae</taxon>
        <taxon>Algisphaera</taxon>
    </lineage>
</organism>
<evidence type="ECO:0000313" key="7">
    <source>
        <dbReference type="EMBL" id="MBB6428892.1"/>
    </source>
</evidence>
<dbReference type="SUPFAM" id="SSF53649">
    <property type="entry name" value="Alkaline phosphatase-like"/>
    <property type="match status" value="1"/>
</dbReference>
<feature type="domain" description="Sulfatase N-terminal" evidence="6">
    <location>
        <begin position="28"/>
        <end position="349"/>
    </location>
</feature>
<dbReference type="Gene3D" id="3.30.1120.10">
    <property type="match status" value="1"/>
</dbReference>
<dbReference type="InterPro" id="IPR050738">
    <property type="entry name" value="Sulfatase"/>
</dbReference>
<keyword evidence="5" id="KW-0732">Signal</keyword>
<keyword evidence="4" id="KW-0106">Calcium</keyword>
<reference evidence="7 8" key="1">
    <citation type="submission" date="2020-08" db="EMBL/GenBank/DDBJ databases">
        <title>Genomic Encyclopedia of Type Strains, Phase IV (KMG-IV): sequencing the most valuable type-strain genomes for metagenomic binning, comparative biology and taxonomic classification.</title>
        <authorList>
            <person name="Goeker M."/>
        </authorList>
    </citation>
    <scope>NUCLEOTIDE SEQUENCE [LARGE SCALE GENOMIC DNA]</scope>
    <source>
        <strain evidence="7 8">DSM 103725</strain>
    </source>
</reference>
<evidence type="ECO:0000256" key="3">
    <source>
        <dbReference type="ARBA" id="ARBA00022801"/>
    </source>
</evidence>
<dbReference type="InterPro" id="IPR017850">
    <property type="entry name" value="Alkaline_phosphatase_core_sf"/>
</dbReference>
<dbReference type="Pfam" id="PF00884">
    <property type="entry name" value="Sulfatase"/>
    <property type="match status" value="1"/>
</dbReference>
<dbReference type="PANTHER" id="PTHR42693">
    <property type="entry name" value="ARYLSULFATASE FAMILY MEMBER"/>
    <property type="match status" value="1"/>
</dbReference>
<dbReference type="GO" id="GO:0004065">
    <property type="term" value="F:arylsulfatase activity"/>
    <property type="evidence" value="ECO:0007669"/>
    <property type="project" value="TreeGrafter"/>
</dbReference>
<dbReference type="RefSeq" id="WP_184676435.1">
    <property type="nucleotide sequence ID" value="NZ_JACHGY010000001.1"/>
</dbReference>
<dbReference type="GO" id="GO:0046872">
    <property type="term" value="F:metal ion binding"/>
    <property type="evidence" value="ECO:0007669"/>
    <property type="project" value="UniProtKB-KW"/>
</dbReference>
<proteinExistence type="inferred from homology"/>
<feature type="signal peptide" evidence="5">
    <location>
        <begin position="1"/>
        <end position="24"/>
    </location>
</feature>
<keyword evidence="8" id="KW-1185">Reference proteome</keyword>
<evidence type="ECO:0000256" key="4">
    <source>
        <dbReference type="ARBA" id="ARBA00022837"/>
    </source>
</evidence>
<dbReference type="EMBL" id="JACHGY010000001">
    <property type="protein sequence ID" value="MBB6428892.1"/>
    <property type="molecule type" value="Genomic_DNA"/>
</dbReference>
<dbReference type="InterPro" id="IPR000917">
    <property type="entry name" value="Sulfatase_N"/>
</dbReference>